<proteinExistence type="predicted"/>
<sequence>MSLDHLPIELLRAIAEILDTRSLSHWSLIARRYHLTLTEVLCEITVRRDEADPGWPLSVVLAARSGSTSAFEKLLKRTKNINAPNIVIHKLPSGIYDVGWKKRKRKGSPGTTLLHVVCDLDNEEMTRLLLKKGANVSIIDGFGLKPLHMAAWSGATIAMGLLFNHGADINAWSINTPFTTNRITFTALHYAVQRGHVPAVKLLIKAGVDVNPVLDTGLTSMAPICLAMNGNSTEIIQCLIDSRSSDMVFLHLGLSAAIERGNASTAKLFIDAGAKCSIDQLHRATICNNIALLQVLLESNPDLSSQDNRRSSLLFSVRSCRAAQIILEKAPNLATVAGVAKDSGLSLLDELYETKAVKFLCNDLLEIVLLLVKHGLKTVVPSPRANVAILAAAERGHLPVVKAMLNEDSSLIHKTDNHGNTVLHYAGMVYERECISCIKYLVEFGCDINAVNDAGETVLHKLLDGVRYEDLDEMLFTDITRYFISSGVNISAVSEMKTALHVALRNDHPIAALLLIDAGIDISVADESGRTALHYAVSRGHVEVIEHLLRNGADPYARTKFGDTPFHLAAPRGQFKTIEPFIRYGTELNVPNRIGNNILHLAVGERCWSPAKEVCIDTETQMMACVFLGVTDVTVDEVRGDQSDENDTETGGPHLDLVRRVCKMGLVDPLLENNQGQTPLDFIKTIPRSRNWDALEKALQGAETRQEQSSVISTWANEQDSR</sequence>
<gene>
    <name evidence="6" type="ORF">AJ80_02849</name>
</gene>
<reference evidence="6 7" key="1">
    <citation type="submission" date="2017-10" db="EMBL/GenBank/DDBJ databases">
        <title>Comparative genomics in systemic dimorphic fungi from Ajellomycetaceae.</title>
        <authorList>
            <person name="Munoz J.F."/>
            <person name="Mcewen J.G."/>
            <person name="Clay O.K."/>
            <person name="Cuomo C.A."/>
        </authorList>
    </citation>
    <scope>NUCLEOTIDE SEQUENCE [LARGE SCALE GENOMIC DNA]</scope>
    <source>
        <strain evidence="6 7">UAMH7299</strain>
    </source>
</reference>
<evidence type="ECO:0000256" key="3">
    <source>
        <dbReference type="PROSITE-ProRule" id="PRU00023"/>
    </source>
</evidence>
<keyword evidence="2 3" id="KW-0040">ANK repeat</keyword>
<feature type="repeat" description="ANK" evidence="3">
    <location>
        <begin position="142"/>
        <end position="174"/>
    </location>
</feature>
<feature type="repeat" description="ANK" evidence="3">
    <location>
        <begin position="561"/>
        <end position="593"/>
    </location>
</feature>
<dbReference type="OrthoDB" id="341259at2759"/>
<feature type="repeat" description="ANK" evidence="3">
    <location>
        <begin position="418"/>
        <end position="453"/>
    </location>
</feature>
<dbReference type="STRING" id="1447883.A0A2B7YP42"/>
<evidence type="ECO:0000313" key="6">
    <source>
        <dbReference type="EMBL" id="PGH23075.1"/>
    </source>
</evidence>
<feature type="repeat" description="ANK" evidence="3">
    <location>
        <begin position="183"/>
        <end position="215"/>
    </location>
</feature>
<evidence type="ECO:0000313" key="7">
    <source>
        <dbReference type="Proteomes" id="UP000224634"/>
    </source>
</evidence>
<dbReference type="PROSITE" id="PS50088">
    <property type="entry name" value="ANK_REPEAT"/>
    <property type="match status" value="7"/>
</dbReference>
<dbReference type="PROSITE" id="PS50181">
    <property type="entry name" value="FBOX"/>
    <property type="match status" value="1"/>
</dbReference>
<keyword evidence="7" id="KW-1185">Reference proteome</keyword>
<protein>
    <recommendedName>
        <fullName evidence="5">F-box domain-containing protein</fullName>
    </recommendedName>
</protein>
<organism evidence="6 7">
    <name type="scientific">Polytolypa hystricis (strain UAMH7299)</name>
    <dbReference type="NCBI Taxonomy" id="1447883"/>
    <lineage>
        <taxon>Eukaryota</taxon>
        <taxon>Fungi</taxon>
        <taxon>Dikarya</taxon>
        <taxon>Ascomycota</taxon>
        <taxon>Pezizomycotina</taxon>
        <taxon>Eurotiomycetes</taxon>
        <taxon>Eurotiomycetidae</taxon>
        <taxon>Onygenales</taxon>
        <taxon>Onygenales incertae sedis</taxon>
        <taxon>Polytolypa</taxon>
    </lineage>
</organism>
<evidence type="ECO:0000256" key="4">
    <source>
        <dbReference type="SAM" id="MobiDB-lite"/>
    </source>
</evidence>
<dbReference type="SMART" id="SM00248">
    <property type="entry name" value="ANK"/>
    <property type="match status" value="12"/>
</dbReference>
<comment type="caution">
    <text evidence="6">The sequence shown here is derived from an EMBL/GenBank/DDBJ whole genome shotgun (WGS) entry which is preliminary data.</text>
</comment>
<dbReference type="Pfam" id="PF12796">
    <property type="entry name" value="Ank_2"/>
    <property type="match status" value="3"/>
</dbReference>
<evidence type="ECO:0000259" key="5">
    <source>
        <dbReference type="PROSITE" id="PS50181"/>
    </source>
</evidence>
<dbReference type="Pfam" id="PF00023">
    <property type="entry name" value="Ank"/>
    <property type="match status" value="1"/>
</dbReference>
<dbReference type="PANTHER" id="PTHR24198">
    <property type="entry name" value="ANKYRIN REPEAT AND PROTEIN KINASE DOMAIN-CONTAINING PROTEIN"/>
    <property type="match status" value="1"/>
</dbReference>
<dbReference type="AlphaFoldDB" id="A0A2B7YP42"/>
<dbReference type="PANTHER" id="PTHR24198:SF165">
    <property type="entry name" value="ANKYRIN REPEAT-CONTAINING PROTEIN-RELATED"/>
    <property type="match status" value="1"/>
</dbReference>
<dbReference type="InterPro" id="IPR001810">
    <property type="entry name" value="F-box_dom"/>
</dbReference>
<accession>A0A2B7YP42</accession>
<dbReference type="InterPro" id="IPR002110">
    <property type="entry name" value="Ankyrin_rpt"/>
</dbReference>
<dbReference type="Gene3D" id="1.25.40.20">
    <property type="entry name" value="Ankyrin repeat-containing domain"/>
    <property type="match status" value="4"/>
</dbReference>
<feature type="repeat" description="ANK" evidence="3">
    <location>
        <begin position="109"/>
        <end position="141"/>
    </location>
</feature>
<evidence type="ECO:0000256" key="2">
    <source>
        <dbReference type="ARBA" id="ARBA00023043"/>
    </source>
</evidence>
<dbReference type="SUPFAM" id="SSF48403">
    <property type="entry name" value="Ankyrin repeat"/>
    <property type="match status" value="2"/>
</dbReference>
<feature type="region of interest" description="Disordered" evidence="4">
    <location>
        <begin position="703"/>
        <end position="722"/>
    </location>
</feature>
<dbReference type="Proteomes" id="UP000224634">
    <property type="component" value="Unassembled WGS sequence"/>
</dbReference>
<dbReference type="PROSITE" id="PS50297">
    <property type="entry name" value="ANK_REP_REGION"/>
    <property type="match status" value="7"/>
</dbReference>
<evidence type="ECO:0000256" key="1">
    <source>
        <dbReference type="ARBA" id="ARBA00022737"/>
    </source>
</evidence>
<dbReference type="InterPro" id="IPR036770">
    <property type="entry name" value="Ankyrin_rpt-contain_sf"/>
</dbReference>
<feature type="repeat" description="ANK" evidence="3">
    <location>
        <begin position="495"/>
        <end position="527"/>
    </location>
</feature>
<feature type="repeat" description="ANK" evidence="3">
    <location>
        <begin position="528"/>
        <end position="560"/>
    </location>
</feature>
<keyword evidence="1" id="KW-0677">Repeat</keyword>
<feature type="domain" description="F-box" evidence="5">
    <location>
        <begin position="1"/>
        <end position="49"/>
    </location>
</feature>
<dbReference type="EMBL" id="PDNA01000029">
    <property type="protein sequence ID" value="PGH23075.1"/>
    <property type="molecule type" value="Genomic_DNA"/>
</dbReference>
<name>A0A2B7YP42_POLH7</name>
<feature type="compositionally biased region" description="Polar residues" evidence="4">
    <location>
        <begin position="707"/>
        <end position="722"/>
    </location>
</feature>